<evidence type="ECO:0000256" key="1">
    <source>
        <dbReference type="SAM" id="Phobius"/>
    </source>
</evidence>
<dbReference type="GO" id="GO:0006564">
    <property type="term" value="P:L-serine biosynthetic process"/>
    <property type="evidence" value="ECO:0007669"/>
    <property type="project" value="TreeGrafter"/>
</dbReference>
<dbReference type="GO" id="GO:0005737">
    <property type="term" value="C:cytoplasm"/>
    <property type="evidence" value="ECO:0007669"/>
    <property type="project" value="TreeGrafter"/>
</dbReference>
<dbReference type="InterPro" id="IPR050582">
    <property type="entry name" value="HAD-like_SerB"/>
</dbReference>
<evidence type="ECO:0000313" key="3">
    <source>
        <dbReference type="Proteomes" id="UP000568664"/>
    </source>
</evidence>
<dbReference type="SUPFAM" id="SSF56784">
    <property type="entry name" value="HAD-like"/>
    <property type="match status" value="1"/>
</dbReference>
<dbReference type="NCBIfam" id="TIGR01488">
    <property type="entry name" value="HAD-SF-IB"/>
    <property type="match status" value="1"/>
</dbReference>
<dbReference type="AlphaFoldDB" id="A0A7Y0LGW0"/>
<dbReference type="EMBL" id="JABBXH010000009">
    <property type="protein sequence ID" value="NMP33466.1"/>
    <property type="molecule type" value="Genomic_DNA"/>
</dbReference>
<reference evidence="2 3" key="1">
    <citation type="submission" date="2020-04" db="EMBL/GenBank/DDBJ databases">
        <title>Thalassotalea sp. M1531, isolated from the surface of marine red alga.</title>
        <authorList>
            <person name="Pang L."/>
            <person name="Lu D.-C."/>
        </authorList>
    </citation>
    <scope>NUCLEOTIDE SEQUENCE [LARGE SCALE GENOMIC DNA]</scope>
    <source>
        <strain evidence="2 3">M1531</strain>
    </source>
</reference>
<feature type="transmembrane region" description="Helical" evidence="1">
    <location>
        <begin position="29"/>
        <end position="47"/>
    </location>
</feature>
<comment type="caution">
    <text evidence="2">The sequence shown here is derived from an EMBL/GenBank/DDBJ whole genome shotgun (WGS) entry which is preliminary data.</text>
</comment>
<gene>
    <name evidence="2" type="ORF">HII17_18115</name>
</gene>
<name>A0A7Y0LGW0_9GAMM</name>
<dbReference type="PANTHER" id="PTHR43344">
    <property type="entry name" value="PHOSPHOSERINE PHOSPHATASE"/>
    <property type="match status" value="1"/>
</dbReference>
<dbReference type="Gene3D" id="3.40.50.1000">
    <property type="entry name" value="HAD superfamily/HAD-like"/>
    <property type="match status" value="1"/>
</dbReference>
<organism evidence="2 3">
    <name type="scientific">Thalassotalea algicola</name>
    <dbReference type="NCBI Taxonomy" id="2716224"/>
    <lineage>
        <taxon>Bacteria</taxon>
        <taxon>Pseudomonadati</taxon>
        <taxon>Pseudomonadota</taxon>
        <taxon>Gammaproteobacteria</taxon>
        <taxon>Alteromonadales</taxon>
        <taxon>Colwelliaceae</taxon>
        <taxon>Thalassotalea</taxon>
    </lineage>
</organism>
<keyword evidence="1" id="KW-0812">Transmembrane</keyword>
<dbReference type="InterPro" id="IPR023214">
    <property type="entry name" value="HAD_sf"/>
</dbReference>
<keyword evidence="1" id="KW-1133">Transmembrane helix</keyword>
<accession>A0A7Y0LGW0</accession>
<dbReference type="Proteomes" id="UP000568664">
    <property type="component" value="Unassembled WGS sequence"/>
</dbReference>
<proteinExistence type="predicted"/>
<evidence type="ECO:0000313" key="2">
    <source>
        <dbReference type="EMBL" id="NMP33466.1"/>
    </source>
</evidence>
<dbReference type="RefSeq" id="WP_169076785.1">
    <property type="nucleotide sequence ID" value="NZ_JABBXH010000009.1"/>
</dbReference>
<dbReference type="GO" id="GO:0000287">
    <property type="term" value="F:magnesium ion binding"/>
    <property type="evidence" value="ECO:0007669"/>
    <property type="project" value="TreeGrafter"/>
</dbReference>
<protein>
    <submittedName>
        <fullName evidence="2">HAD-IB family phosphatase</fullName>
    </submittedName>
</protein>
<dbReference type="Gene3D" id="1.20.1440.100">
    <property type="entry name" value="SG protein - dephosphorylation function"/>
    <property type="match status" value="1"/>
</dbReference>
<sequence length="200" mass="22908">MNLALFDFDGTITTEDTYTKFIITSTPNVRLFLGFILLFPVIILYKLNLLPASKVRPLVTWFSFKNRKQHDISDVTNAFVNNYLPKVIRNNMLEKIHWHQKNGDEVYVVSASLSPYLNLWCAQHGVNVLCSKLEIINGQYSGKYVNGDCSGYEKLLSIQNAITLSLFDKVYAYGDTREDLAMLSIADVKYFKGEQLPNEY</sequence>
<dbReference type="Pfam" id="PF12710">
    <property type="entry name" value="HAD"/>
    <property type="match status" value="1"/>
</dbReference>
<keyword evidence="3" id="KW-1185">Reference proteome</keyword>
<keyword evidence="1" id="KW-0472">Membrane</keyword>
<dbReference type="GO" id="GO:0036424">
    <property type="term" value="F:L-phosphoserine phosphatase activity"/>
    <property type="evidence" value="ECO:0007669"/>
    <property type="project" value="TreeGrafter"/>
</dbReference>
<dbReference type="PANTHER" id="PTHR43344:SF14">
    <property type="entry name" value="HAD-IB FAMILY HYDROLASE"/>
    <property type="match status" value="1"/>
</dbReference>
<dbReference type="InterPro" id="IPR036412">
    <property type="entry name" value="HAD-like_sf"/>
</dbReference>